<feature type="region of interest" description="Disordered" evidence="1">
    <location>
        <begin position="533"/>
        <end position="581"/>
    </location>
</feature>
<evidence type="ECO:0000313" key="3">
    <source>
        <dbReference type="Proteomes" id="UP001230051"/>
    </source>
</evidence>
<sequence>MEGHQLGRLIKQGPKSGSARTKRVAMVQSNLGFPADNVDELLGFLSESRWDQQSNLQYSPCKLKLDSIKCKSTSSAIASDLILKQRNLNSRAEMPLHYPQGTGGSKTPKKPYQDNVRNASCIRVRQNAGRQLLEGFTSAARFCESDAGTYRLHNQASVQRTPRKHVLQEVDQEPAFQKSGVQVQRNLQSRKALERPQPSHISDATLCSSFYKSSSQKEPHGGGGGINDLQFPLTLDDLAPIYHLSTEERSTTLQAIIESSRTSASLHRSIMDFRDQDYQPESECAGPQSSGSFRAFPSCLTTSSLLDPGAIRNTQQSENNESYTAQISCSVVHHLGEGEGHYPASKLATSLGRGMCVKRDACITEPLHPHSRFVNFDQSFPSDSESYAERFHFPDSTAAVSLVASIEPHQSQKKGIINQHGRNAEQYCDKDPGVIDLLAAQRANRSENTVFPKGPQSFNTTTTDAFLRRHADSLPSSSLIQHHRVTMEELRGTKLSLGPDIFNCRSAMKNSDLRNIKRSNEIEKLNTDICEESQLNGQLRPKRETRDKIQSSAAGKDPERQSRNDRRVVVEQDQTASGSSLISSQVFEESYGFSRDDNGAERRSERGMDRSVGSVAQEPLKSSDPSVIHCLDPVERTEESLMKVHRHRLLAKCFNAWNSFVTLKSAAGRRVHEGQVLHKGLVALNWAVAVRHMQAHTIAARRKAGMLSQVFKQWKAAFAHRQKLVESTCEYDLGLEALRRRLIQPSDQLVLRTAYCVWRRQVTGSRIHRAAQIHYNLTLLWRYWLVWRQLRIRRNAQRQQTLALVYMESSLKRKAFTVWTAMMYKNCLAHSHYRSHTLSTVFRVWREQLLYVQAERSKQDQLSREFQNTTLLKQSFQHWRIKLTVHHMQLRRQQRITRITAHRWLQIVQQRKLEDLRLRANQLQNRMRLAAAFRTWCELKAAAETEQARKEEGRHLLGKKKMQVVFSTWHLCFKERQRLQPLRLQIQRRQLSGCFEAWRRLVLQKSLSRSRVDELQRQAVRQCFQHWRRLLQLHWQHKTFLMRVLEDRRQRARETWKECEKNQEDDCWAVGLHQRRACRGVDELSEDLVLQRALLKWIGESYKLQLASSFFRAREKHRLRQILNGWHRWAEQSLEGKVQRFGARLEQDLEQNNALPFIEESSISSGFHSNSPVCLSLDVSCSSAEQADQEVSYERTDLKACRMVSRGDVMKREPQVDLSESSLEQEECEPPLQTSSPLHSPQHGMEIADGLHQAVDVCSFSQSEQSAMTLYHSRHQRLKGLCHCAVIRMMHPSLSVSFYQWMEYVAMRRAERLLIGDFKERKNQSVMIWTFETWNEKKRSMVKARKHQDTVLQVHVIAVWKSFVSAQRSKEGLLKQATRFRNFHLLNMSFRTWEEQKKNLKVIRLRASELYRMERMGDWLQRKLERRRVQQSFALWEAQAWQAHNVKLYHRNAQLTRVLIAWREVTRAALLQRDKVVLFQTHTERRLLASCFTQWITNLQIAQQRQIALERSLIKQQNVQRAAVMQRWKLATRGSQAHRIHNTALLKQAFDQWKKAAEAARIAEQCSKEKEKRRLKLFYSSWSIWVKENKEQRLKCEVLRFHWQKRRIHHAFHQWITAHNNQAEADTLYQTHRMQRPFLRWMTVVQEQKQFSIVAARRIGTLQVKAAFNTWRARLEMHRALDSHLQKARQRTLRTAMRSWHHQVLSSQCRARYLCKKYYCRWTRVVSLGTQRDSEGVLHTRTEETCRRELGEKYLKKWRCAVLLKWFQRTQSSQRTERTWDQWRSLTGAVLFINNMCERRLLEKAWMRWRKRHIQAKVSQAFSAQQHRALLSEVFTAWRQVALSQKEDGGRVT</sequence>
<evidence type="ECO:0008006" key="4">
    <source>
        <dbReference type="Google" id="ProtNLM"/>
    </source>
</evidence>
<keyword evidence="3" id="KW-1185">Reference proteome</keyword>
<dbReference type="PANTHER" id="PTHR38493">
    <property type="entry name" value="CHROMOSOME 1 OPEN READING FRAME 167"/>
    <property type="match status" value="1"/>
</dbReference>
<proteinExistence type="predicted"/>
<name>A0AAD8FY10_ACIOX</name>
<dbReference type="EMBL" id="JAGXEW010000026">
    <property type="protein sequence ID" value="KAK1157369.1"/>
    <property type="molecule type" value="Genomic_DNA"/>
</dbReference>
<gene>
    <name evidence="2" type="ORF">AOXY_G25016</name>
</gene>
<evidence type="ECO:0000313" key="2">
    <source>
        <dbReference type="EMBL" id="KAK1157369.1"/>
    </source>
</evidence>
<protein>
    <recommendedName>
        <fullName evidence="4">Sfi1 spindle body domain-containing protein</fullName>
    </recommendedName>
</protein>
<reference evidence="2" key="1">
    <citation type="submission" date="2022-02" db="EMBL/GenBank/DDBJ databases">
        <title>Atlantic sturgeon de novo genome assembly.</title>
        <authorList>
            <person name="Stock M."/>
            <person name="Klopp C."/>
            <person name="Guiguen Y."/>
            <person name="Cabau C."/>
            <person name="Parinello H."/>
            <person name="Santidrian Yebra-Pimentel E."/>
            <person name="Kuhl H."/>
            <person name="Dirks R.P."/>
            <person name="Guessner J."/>
            <person name="Wuertz S."/>
            <person name="Du K."/>
            <person name="Schartl M."/>
        </authorList>
    </citation>
    <scope>NUCLEOTIDE SEQUENCE</scope>
    <source>
        <strain evidence="2">STURGEONOMICS-FGT-2020</strain>
        <tissue evidence="2">Whole blood</tissue>
    </source>
</reference>
<feature type="region of interest" description="Disordered" evidence="1">
    <location>
        <begin position="1212"/>
        <end position="1243"/>
    </location>
</feature>
<dbReference type="Proteomes" id="UP001230051">
    <property type="component" value="Unassembled WGS sequence"/>
</dbReference>
<comment type="caution">
    <text evidence="2">The sequence shown here is derived from an EMBL/GenBank/DDBJ whole genome shotgun (WGS) entry which is preliminary data.</text>
</comment>
<feature type="compositionally biased region" description="Basic and acidic residues" evidence="1">
    <location>
        <begin position="556"/>
        <end position="570"/>
    </location>
</feature>
<feature type="compositionally biased region" description="Polar residues" evidence="1">
    <location>
        <begin position="572"/>
        <end position="581"/>
    </location>
</feature>
<feature type="compositionally biased region" description="Basic and acidic residues" evidence="1">
    <location>
        <begin position="594"/>
        <end position="609"/>
    </location>
</feature>
<feature type="region of interest" description="Disordered" evidence="1">
    <location>
        <begin position="1"/>
        <end position="20"/>
    </location>
</feature>
<dbReference type="PANTHER" id="PTHR38493:SF1">
    <property type="entry name" value="SFI1 SPINDLE BODY DOMAIN-CONTAINING PROTEIN"/>
    <property type="match status" value="1"/>
</dbReference>
<organism evidence="2 3">
    <name type="scientific">Acipenser oxyrinchus oxyrinchus</name>
    <dbReference type="NCBI Taxonomy" id="40147"/>
    <lineage>
        <taxon>Eukaryota</taxon>
        <taxon>Metazoa</taxon>
        <taxon>Chordata</taxon>
        <taxon>Craniata</taxon>
        <taxon>Vertebrata</taxon>
        <taxon>Euteleostomi</taxon>
        <taxon>Actinopterygii</taxon>
        <taxon>Chondrostei</taxon>
        <taxon>Acipenseriformes</taxon>
        <taxon>Acipenseridae</taxon>
        <taxon>Acipenser</taxon>
    </lineage>
</organism>
<dbReference type="InterPro" id="IPR031473">
    <property type="entry name" value="DUF4684"/>
</dbReference>
<evidence type="ECO:0000256" key="1">
    <source>
        <dbReference type="SAM" id="MobiDB-lite"/>
    </source>
</evidence>
<feature type="region of interest" description="Disordered" evidence="1">
    <location>
        <begin position="593"/>
        <end position="620"/>
    </location>
</feature>
<accession>A0AAD8FY10</accession>